<dbReference type="PANTHER" id="PTHR30069:SF56">
    <property type="entry name" value="TONB-DEPENDENT HEME RECEPTOR A"/>
    <property type="match status" value="1"/>
</dbReference>
<dbReference type="Pfam" id="PF00593">
    <property type="entry name" value="TonB_dep_Rec_b-barrel"/>
    <property type="match status" value="1"/>
</dbReference>
<dbReference type="SUPFAM" id="SSF56935">
    <property type="entry name" value="Porins"/>
    <property type="match status" value="1"/>
</dbReference>
<keyword evidence="2 8" id="KW-0813">Transport</keyword>
<feature type="short sequence motif" description="TonB C-terminal box" evidence="9">
    <location>
        <begin position="488"/>
        <end position="505"/>
    </location>
</feature>
<dbReference type="GO" id="GO:0044718">
    <property type="term" value="P:siderophore transmembrane transport"/>
    <property type="evidence" value="ECO:0007669"/>
    <property type="project" value="TreeGrafter"/>
</dbReference>
<keyword evidence="7 8" id="KW-0998">Cell outer membrane</keyword>
<evidence type="ECO:0000256" key="2">
    <source>
        <dbReference type="ARBA" id="ARBA00022448"/>
    </source>
</evidence>
<dbReference type="EMBL" id="LS483250">
    <property type="protein sequence ID" value="SQD76968.1"/>
    <property type="molecule type" value="Genomic_DNA"/>
</dbReference>
<evidence type="ECO:0000313" key="12">
    <source>
        <dbReference type="Proteomes" id="UP000250163"/>
    </source>
</evidence>
<dbReference type="GO" id="GO:0009279">
    <property type="term" value="C:cell outer membrane"/>
    <property type="evidence" value="ECO:0007669"/>
    <property type="project" value="UniProtKB-SubCell"/>
</dbReference>
<accession>A0A330LM77</accession>
<evidence type="ECO:0000256" key="3">
    <source>
        <dbReference type="ARBA" id="ARBA00022452"/>
    </source>
</evidence>
<evidence type="ECO:0000256" key="8">
    <source>
        <dbReference type="PROSITE-ProRule" id="PRU01360"/>
    </source>
</evidence>
<gene>
    <name evidence="11" type="ORF">MORIYA_0490</name>
</gene>
<dbReference type="PROSITE" id="PS52016">
    <property type="entry name" value="TONB_DEPENDENT_REC_3"/>
    <property type="match status" value="1"/>
</dbReference>
<evidence type="ECO:0000256" key="9">
    <source>
        <dbReference type="PROSITE-ProRule" id="PRU10144"/>
    </source>
</evidence>
<keyword evidence="12" id="KW-1185">Reference proteome</keyword>
<dbReference type="InterPro" id="IPR039426">
    <property type="entry name" value="TonB-dep_rcpt-like"/>
</dbReference>
<dbReference type="InterPro" id="IPR036942">
    <property type="entry name" value="Beta-barrel_TonB_sf"/>
</dbReference>
<feature type="domain" description="TonB-dependent receptor-like beta-barrel" evidence="10">
    <location>
        <begin position="41"/>
        <end position="477"/>
    </location>
</feature>
<dbReference type="RefSeq" id="WP_197713344.1">
    <property type="nucleotide sequence ID" value="NZ_LS483250.1"/>
</dbReference>
<keyword evidence="6 8" id="KW-0472">Membrane</keyword>
<sequence length="505" mass="57586">MSYDVGAHRFALSHSEFSDEGRKPWATRRGTMPEITDRHIDKYGSVERAQLAYTVYNKYSNNVTTANYRYNPINALVDVDLTLSVSENKRHWERPDFTWNKYNPDGSKNKSYMYVSVGAYGHASDLNYKRHFADLNNTAQLGDHTITTGLQYQYQDRDSLVNNRTYATKASKNFGIYTPYYEPSGTQSTYSAYIADAYQITDYLLITPSIRYDYVRSEGKGNLASDYTDPTVGHDYSAVSHDGWSPRLELDYYITDNTSLNMAYAYAFQAPTIDDIYSVQYAKAGGAKATSRDIDAERVHAFSTSLTNHTVGVFTHNDQFAGQITGFYNEVENDIGQRMKAKRIDGTQQGWRVNLDGFKTYGIELMGQYRINGFYANSSLVKMEGKHNGSWKDSTGENDYIPGIPPLNINFGLGYEWVRGLTTGWDLRWYDKQDDVPTTSYVVNNASESYTLQDIYVKWQPLADKEQLTMRLTVKNLTDRYYKPYLSNGVAAAGREIRANVAYQF</sequence>
<proteinExistence type="inferred from homology"/>
<dbReference type="InterPro" id="IPR000531">
    <property type="entry name" value="Beta-barrel_TonB"/>
</dbReference>
<evidence type="ECO:0000256" key="1">
    <source>
        <dbReference type="ARBA" id="ARBA00004571"/>
    </source>
</evidence>
<reference evidence="12" key="1">
    <citation type="submission" date="2018-05" db="EMBL/GenBank/DDBJ databases">
        <authorList>
            <person name="Cea G.-C."/>
            <person name="William W."/>
        </authorList>
    </citation>
    <scope>NUCLEOTIDE SEQUENCE [LARGE SCALE GENOMIC DNA]</scope>
    <source>
        <strain evidence="12">DB21MT 5</strain>
    </source>
</reference>
<evidence type="ECO:0000259" key="10">
    <source>
        <dbReference type="Pfam" id="PF00593"/>
    </source>
</evidence>
<evidence type="ECO:0000256" key="5">
    <source>
        <dbReference type="ARBA" id="ARBA00023077"/>
    </source>
</evidence>
<keyword evidence="5" id="KW-0798">TonB box</keyword>
<dbReference type="Proteomes" id="UP000250163">
    <property type="component" value="Chromosome MORIYA"/>
</dbReference>
<dbReference type="GO" id="GO:0015344">
    <property type="term" value="F:siderophore uptake transmembrane transporter activity"/>
    <property type="evidence" value="ECO:0007669"/>
    <property type="project" value="TreeGrafter"/>
</dbReference>
<protein>
    <recommendedName>
        <fullName evidence="10">TonB-dependent receptor-like beta-barrel domain-containing protein</fullName>
    </recommendedName>
</protein>
<evidence type="ECO:0000256" key="4">
    <source>
        <dbReference type="ARBA" id="ARBA00022692"/>
    </source>
</evidence>
<dbReference type="PROSITE" id="PS01156">
    <property type="entry name" value="TONB_DEPENDENT_REC_2"/>
    <property type="match status" value="1"/>
</dbReference>
<keyword evidence="3 8" id="KW-1134">Transmembrane beta strand</keyword>
<comment type="similarity">
    <text evidence="8">Belongs to the TonB-dependent receptor family.</text>
</comment>
<name>A0A330LM77_9GAMM</name>
<evidence type="ECO:0000256" key="7">
    <source>
        <dbReference type="ARBA" id="ARBA00023237"/>
    </source>
</evidence>
<dbReference type="KEGG" id="mya:MORIYA_0490"/>
<dbReference type="PANTHER" id="PTHR30069">
    <property type="entry name" value="TONB-DEPENDENT OUTER MEMBRANE RECEPTOR"/>
    <property type="match status" value="1"/>
</dbReference>
<evidence type="ECO:0000313" key="11">
    <source>
        <dbReference type="EMBL" id="SQD76968.1"/>
    </source>
</evidence>
<dbReference type="Gene3D" id="2.40.170.20">
    <property type="entry name" value="TonB-dependent receptor, beta-barrel domain"/>
    <property type="match status" value="1"/>
</dbReference>
<organism evidence="11 12">
    <name type="scientific">Moritella yayanosii</name>
    <dbReference type="NCBI Taxonomy" id="69539"/>
    <lineage>
        <taxon>Bacteria</taxon>
        <taxon>Pseudomonadati</taxon>
        <taxon>Pseudomonadota</taxon>
        <taxon>Gammaproteobacteria</taxon>
        <taxon>Alteromonadales</taxon>
        <taxon>Moritellaceae</taxon>
        <taxon>Moritella</taxon>
    </lineage>
</organism>
<dbReference type="InterPro" id="IPR010917">
    <property type="entry name" value="TonB_rcpt_CS"/>
</dbReference>
<keyword evidence="4 8" id="KW-0812">Transmembrane</keyword>
<comment type="subcellular location">
    <subcellularLocation>
        <location evidence="1 8">Cell outer membrane</location>
        <topology evidence="1 8">Multi-pass membrane protein</topology>
    </subcellularLocation>
</comment>
<dbReference type="AlphaFoldDB" id="A0A330LM77"/>
<evidence type="ECO:0000256" key="6">
    <source>
        <dbReference type="ARBA" id="ARBA00023136"/>
    </source>
</evidence>